<keyword evidence="6 8" id="KW-0539">Nucleus</keyword>
<comment type="function">
    <text evidence="7">Component of the EKC/KEOPS complex that is required for the formation of a threonylcarbamoyl group on adenosine at position 37 (t(6)A37) in tRNAs that read codons beginning with adenine. The complex is probably involved in the transfer of the threonylcarbamoyl moiety of threonylcarbamoyl-AMP (TC-AMP) to the N6 group of A37. CGI121 acts as an allosteric effector that regulates the t(6)A activity of the complex. The EKC/KEOPS complex also promotes both telomere uncapping and telomere elongation. The complex is required for efficient recruitment of transcriptional coactivators. CGI121 is not required for tRNA modification.</text>
</comment>
<dbReference type="OrthoDB" id="329139at2759"/>
<dbReference type="GO" id="GO:0005634">
    <property type="term" value="C:nucleus"/>
    <property type="evidence" value="ECO:0007669"/>
    <property type="project" value="UniProtKB-SubCell"/>
</dbReference>
<protein>
    <recommendedName>
        <fullName evidence="4">EKC/KEOPS complex subunit CGI121</fullName>
    </recommendedName>
    <alternativeName>
        <fullName evidence="3">EKC/KEOPS complex subunit cgi121</fullName>
    </alternativeName>
</protein>
<dbReference type="GO" id="GO:0005829">
    <property type="term" value="C:cytosol"/>
    <property type="evidence" value="ECO:0007669"/>
    <property type="project" value="TreeGrafter"/>
</dbReference>
<organism evidence="9 10">
    <name type="scientific">Cyclocybe aegerita</name>
    <name type="common">Black poplar mushroom</name>
    <name type="synonym">Agrocybe aegerita</name>
    <dbReference type="NCBI Taxonomy" id="1973307"/>
    <lineage>
        <taxon>Eukaryota</taxon>
        <taxon>Fungi</taxon>
        <taxon>Dikarya</taxon>
        <taxon>Basidiomycota</taxon>
        <taxon>Agaricomycotina</taxon>
        <taxon>Agaricomycetes</taxon>
        <taxon>Agaricomycetidae</taxon>
        <taxon>Agaricales</taxon>
        <taxon>Agaricineae</taxon>
        <taxon>Bolbitiaceae</taxon>
        <taxon>Cyclocybe</taxon>
    </lineage>
</organism>
<sequence>MAVSEDMVVLHNVRHLNLDSRSQESSSSAPTMLKHHPYSHYTMEIFDFPHLKTKAYLMLFSKVTNAAALKSRIVAASTAEGEVGEQEREAVNFAFIDARLITSKLHLETAIYQAILAECQDGLRTRTVHSEILYYLNPTHNITEAIRRYGVSGENNDIFVVRVGSLELAPTVESKMKAVVTGTIVPEAELQHITDWPSIKKYHKLNGEIAIKEAGQDSQKEHAIVDKIVISSVAMKSVVQ</sequence>
<keyword evidence="10" id="KW-1185">Reference proteome</keyword>
<evidence type="ECO:0000256" key="5">
    <source>
        <dbReference type="ARBA" id="ARBA00022694"/>
    </source>
</evidence>
<dbReference type="NCBIfam" id="NF011465">
    <property type="entry name" value="PRK14886.1-1"/>
    <property type="match status" value="1"/>
</dbReference>
<evidence type="ECO:0000256" key="1">
    <source>
        <dbReference type="ARBA" id="ARBA00004123"/>
    </source>
</evidence>
<dbReference type="Gene3D" id="3.30.2380.10">
    <property type="entry name" value="CGI121/TPRKB"/>
    <property type="match status" value="1"/>
</dbReference>
<dbReference type="GO" id="GO:0002949">
    <property type="term" value="P:tRNA threonylcarbamoyladenosine modification"/>
    <property type="evidence" value="ECO:0007669"/>
    <property type="project" value="TreeGrafter"/>
</dbReference>
<proteinExistence type="inferred from homology"/>
<dbReference type="InterPro" id="IPR013926">
    <property type="entry name" value="CGI121/TPRKB"/>
</dbReference>
<dbReference type="EMBL" id="CACVBS010000075">
    <property type="protein sequence ID" value="CAA7269210.1"/>
    <property type="molecule type" value="Genomic_DNA"/>
</dbReference>
<evidence type="ECO:0000256" key="6">
    <source>
        <dbReference type="ARBA" id="ARBA00023242"/>
    </source>
</evidence>
<dbReference type="AlphaFoldDB" id="A0A8S0WGY2"/>
<dbReference type="Pfam" id="PF08617">
    <property type="entry name" value="CGI-121"/>
    <property type="match status" value="1"/>
</dbReference>
<keyword evidence="5" id="KW-0819">tRNA processing</keyword>
<gene>
    <name evidence="9" type="ORF">AAE3_LOCUS11398</name>
</gene>
<accession>A0A8S0WGY2</accession>
<reference evidence="9 10" key="1">
    <citation type="submission" date="2020-01" db="EMBL/GenBank/DDBJ databases">
        <authorList>
            <person name="Gupta K D."/>
        </authorList>
    </citation>
    <scope>NUCLEOTIDE SEQUENCE [LARGE SCALE GENOMIC DNA]</scope>
</reference>
<comment type="caution">
    <text evidence="9">The sequence shown here is derived from an EMBL/GenBank/DDBJ whole genome shotgun (WGS) entry which is preliminary data.</text>
</comment>
<evidence type="ECO:0000256" key="4">
    <source>
        <dbReference type="ARBA" id="ARBA00016009"/>
    </source>
</evidence>
<comment type="subcellular location">
    <subcellularLocation>
        <location evidence="1">Nucleus</location>
    </subcellularLocation>
</comment>
<dbReference type="InterPro" id="IPR036504">
    <property type="entry name" value="CGI121/TPRKB_sf"/>
</dbReference>
<comment type="similarity">
    <text evidence="2 8">Belongs to the CGI121/TPRKB family.</text>
</comment>
<name>A0A8S0WGY2_CYCAE</name>
<evidence type="ECO:0000313" key="9">
    <source>
        <dbReference type="EMBL" id="CAA7269210.1"/>
    </source>
</evidence>
<dbReference type="Proteomes" id="UP000467700">
    <property type="component" value="Unassembled WGS sequence"/>
</dbReference>
<dbReference type="GO" id="GO:0000408">
    <property type="term" value="C:EKC/KEOPS complex"/>
    <property type="evidence" value="ECO:0007669"/>
    <property type="project" value="TreeGrafter"/>
</dbReference>
<evidence type="ECO:0000256" key="2">
    <source>
        <dbReference type="ARBA" id="ARBA00005546"/>
    </source>
</evidence>
<dbReference type="PANTHER" id="PTHR15840">
    <property type="entry name" value="CGI-121 FAMILY MEMBER"/>
    <property type="match status" value="1"/>
</dbReference>
<evidence type="ECO:0000256" key="3">
    <source>
        <dbReference type="ARBA" id="ARBA00015316"/>
    </source>
</evidence>
<evidence type="ECO:0000256" key="7">
    <source>
        <dbReference type="ARBA" id="ARBA00025043"/>
    </source>
</evidence>
<dbReference type="PANTHER" id="PTHR15840:SF10">
    <property type="entry name" value="EKC_KEOPS COMPLEX SUBUNIT TPRKB"/>
    <property type="match status" value="1"/>
</dbReference>
<evidence type="ECO:0000256" key="8">
    <source>
        <dbReference type="RuleBase" id="RU004398"/>
    </source>
</evidence>
<evidence type="ECO:0000313" key="10">
    <source>
        <dbReference type="Proteomes" id="UP000467700"/>
    </source>
</evidence>
<dbReference type="SUPFAM" id="SSF143870">
    <property type="entry name" value="PF0523-like"/>
    <property type="match status" value="1"/>
</dbReference>